<sequence length="385" mass="41278">MPRQFQSRCALAYGAAVGVNGIVLPYFPVWLNSLSFSPFEIGIVLAAQMILRVIAAPLAGLLADHMPERSFILIWSGGLSLATAVALFWTSGFWAVLIVFALQSAAFAPYTPIVEAITVTGVRRWGLQYGRMRVWGSVGFVAATLTVGALVTDHGSIVVPGAISLAFVLAVIAGVLAPRLGRMRITSAIRPVSPSALRRVDLHLLMLGASLVQASHGMYYAFSTLHWREAGFLAQSIGFLWAAGVVGEITVFFMAGWILRRIGPSAMIRFGCTVAIARWALFPLDLSFATYLVLQLTHAFTFAFVHVGLQSKMVELVREDQETAAQGAYVFYNGVLLGAATILAGVVYRHYGGVGFLIMSLIAAIGLAIIILAGRFQPQRSASGG</sequence>
<dbReference type="Proteomes" id="UP000320653">
    <property type="component" value="Unassembled WGS sequence"/>
</dbReference>
<keyword evidence="2" id="KW-0813">Transport</keyword>
<feature type="transmembrane region" description="Helical" evidence="8">
    <location>
        <begin position="330"/>
        <end position="348"/>
    </location>
</feature>
<dbReference type="RefSeq" id="WP_145640953.1">
    <property type="nucleotide sequence ID" value="NZ_VIWP01000007.1"/>
</dbReference>
<evidence type="ECO:0000256" key="8">
    <source>
        <dbReference type="SAM" id="Phobius"/>
    </source>
</evidence>
<keyword evidence="7 8" id="KW-0472">Membrane</keyword>
<feature type="transmembrane region" description="Helical" evidence="8">
    <location>
        <begin position="202"/>
        <end position="222"/>
    </location>
</feature>
<dbReference type="GO" id="GO:0005886">
    <property type="term" value="C:plasma membrane"/>
    <property type="evidence" value="ECO:0007669"/>
    <property type="project" value="UniProtKB-SubCell"/>
</dbReference>
<dbReference type="NCBIfam" id="NF037955">
    <property type="entry name" value="mfs"/>
    <property type="match status" value="1"/>
</dbReference>
<proteinExistence type="predicted"/>
<reference evidence="10 11" key="1">
    <citation type="submission" date="2019-06" db="EMBL/GenBank/DDBJ databases">
        <title>Sorghum-associated microbial communities from plants grown in Nebraska, USA.</title>
        <authorList>
            <person name="Schachtman D."/>
        </authorList>
    </citation>
    <scope>NUCLEOTIDE SEQUENCE [LARGE SCALE GENOMIC DNA]</scope>
    <source>
        <strain evidence="10 11">1225</strain>
    </source>
</reference>
<evidence type="ECO:0000256" key="1">
    <source>
        <dbReference type="ARBA" id="ARBA00004429"/>
    </source>
</evidence>
<dbReference type="SUPFAM" id="SSF103473">
    <property type="entry name" value="MFS general substrate transporter"/>
    <property type="match status" value="1"/>
</dbReference>
<evidence type="ECO:0000256" key="3">
    <source>
        <dbReference type="ARBA" id="ARBA00022475"/>
    </source>
</evidence>
<keyword evidence="11" id="KW-1185">Reference proteome</keyword>
<dbReference type="PANTHER" id="PTHR23522:SF10">
    <property type="entry name" value="3-PHENYLPROPIONIC ACID TRANSPORTER-RELATED"/>
    <property type="match status" value="1"/>
</dbReference>
<dbReference type="PIRSF" id="PIRSF004925">
    <property type="entry name" value="HcaT"/>
    <property type="match status" value="1"/>
</dbReference>
<evidence type="ECO:0000256" key="5">
    <source>
        <dbReference type="ARBA" id="ARBA00022692"/>
    </source>
</evidence>
<dbReference type="GO" id="GO:0030395">
    <property type="term" value="F:lactose binding"/>
    <property type="evidence" value="ECO:0007669"/>
    <property type="project" value="TreeGrafter"/>
</dbReference>
<name>A0A561QH93_9HYPH</name>
<dbReference type="InterPro" id="IPR036259">
    <property type="entry name" value="MFS_trans_sf"/>
</dbReference>
<evidence type="ECO:0000313" key="10">
    <source>
        <dbReference type="EMBL" id="TWF49717.1"/>
    </source>
</evidence>
<evidence type="ECO:0000256" key="7">
    <source>
        <dbReference type="ARBA" id="ARBA00023136"/>
    </source>
</evidence>
<dbReference type="OrthoDB" id="9150135at2"/>
<evidence type="ECO:0000256" key="4">
    <source>
        <dbReference type="ARBA" id="ARBA00022519"/>
    </source>
</evidence>
<dbReference type="GO" id="GO:0015528">
    <property type="term" value="F:lactose:proton symporter activity"/>
    <property type="evidence" value="ECO:0007669"/>
    <property type="project" value="TreeGrafter"/>
</dbReference>
<dbReference type="Pfam" id="PF12832">
    <property type="entry name" value="MFS_1_like"/>
    <property type="match status" value="1"/>
</dbReference>
<evidence type="ECO:0000256" key="6">
    <source>
        <dbReference type="ARBA" id="ARBA00022989"/>
    </source>
</evidence>
<protein>
    <submittedName>
        <fullName evidence="10">PPP family 3-phenylpropionic acid transporter</fullName>
    </submittedName>
</protein>
<feature type="transmembrane region" description="Helical" evidence="8">
    <location>
        <begin position="288"/>
        <end position="309"/>
    </location>
</feature>
<feature type="transmembrane region" description="Helical" evidence="8">
    <location>
        <begin position="234"/>
        <end position="259"/>
    </location>
</feature>
<feature type="transmembrane region" description="Helical" evidence="8">
    <location>
        <begin position="95"/>
        <end position="122"/>
    </location>
</feature>
<feature type="transmembrane region" description="Helical" evidence="8">
    <location>
        <begin position="157"/>
        <end position="181"/>
    </location>
</feature>
<organism evidence="10 11">
    <name type="scientific">Neorhizobium alkalisoli</name>
    <dbReference type="NCBI Taxonomy" id="528178"/>
    <lineage>
        <taxon>Bacteria</taxon>
        <taxon>Pseudomonadati</taxon>
        <taxon>Pseudomonadota</taxon>
        <taxon>Alphaproteobacteria</taxon>
        <taxon>Hyphomicrobiales</taxon>
        <taxon>Rhizobiaceae</taxon>
        <taxon>Rhizobium/Agrobacterium group</taxon>
        <taxon>Neorhizobium</taxon>
    </lineage>
</organism>
<feature type="domain" description="Major facilitator superfamily associated" evidence="9">
    <location>
        <begin position="19"/>
        <end position="352"/>
    </location>
</feature>
<dbReference type="InterPro" id="IPR024989">
    <property type="entry name" value="MFS_assoc_dom"/>
</dbReference>
<feature type="transmembrane region" description="Helical" evidence="8">
    <location>
        <begin position="354"/>
        <end position="373"/>
    </location>
</feature>
<feature type="transmembrane region" description="Helical" evidence="8">
    <location>
        <begin position="12"/>
        <end position="31"/>
    </location>
</feature>
<feature type="transmembrane region" description="Helical" evidence="8">
    <location>
        <begin position="134"/>
        <end position="151"/>
    </location>
</feature>
<dbReference type="AlphaFoldDB" id="A0A561QH93"/>
<feature type="transmembrane region" description="Helical" evidence="8">
    <location>
        <begin position="266"/>
        <end position="282"/>
    </location>
</feature>
<evidence type="ECO:0000313" key="11">
    <source>
        <dbReference type="Proteomes" id="UP000320653"/>
    </source>
</evidence>
<evidence type="ECO:0000256" key="2">
    <source>
        <dbReference type="ARBA" id="ARBA00022448"/>
    </source>
</evidence>
<keyword evidence="6 8" id="KW-1133">Transmembrane helix</keyword>
<keyword evidence="3" id="KW-1003">Cell membrane</keyword>
<comment type="subcellular location">
    <subcellularLocation>
        <location evidence="1">Cell inner membrane</location>
        <topology evidence="1">Multi-pass membrane protein</topology>
    </subcellularLocation>
</comment>
<feature type="transmembrane region" description="Helical" evidence="8">
    <location>
        <begin position="43"/>
        <end position="63"/>
    </location>
</feature>
<gene>
    <name evidence="10" type="ORF">FHW37_10783</name>
</gene>
<dbReference type="PANTHER" id="PTHR23522">
    <property type="entry name" value="BLL5896 PROTEIN"/>
    <property type="match status" value="1"/>
</dbReference>
<evidence type="ECO:0000259" key="9">
    <source>
        <dbReference type="Pfam" id="PF12832"/>
    </source>
</evidence>
<feature type="transmembrane region" description="Helical" evidence="8">
    <location>
        <begin position="70"/>
        <end position="89"/>
    </location>
</feature>
<dbReference type="EMBL" id="VIWP01000007">
    <property type="protein sequence ID" value="TWF49717.1"/>
    <property type="molecule type" value="Genomic_DNA"/>
</dbReference>
<accession>A0A561QH93</accession>
<keyword evidence="4" id="KW-0997">Cell inner membrane</keyword>
<comment type="caution">
    <text evidence="10">The sequence shown here is derived from an EMBL/GenBank/DDBJ whole genome shotgun (WGS) entry which is preliminary data.</text>
</comment>
<dbReference type="Gene3D" id="1.20.1250.20">
    <property type="entry name" value="MFS general substrate transporter like domains"/>
    <property type="match status" value="2"/>
</dbReference>
<dbReference type="InterPro" id="IPR026032">
    <property type="entry name" value="HcaT-like"/>
</dbReference>
<keyword evidence="5 8" id="KW-0812">Transmembrane</keyword>